<dbReference type="PANTHER" id="PTHR18968:SF9">
    <property type="entry name" value="3D-(3,5_4)-TRIHYDROXYCYCLOHEXANE-1,2-DIONE HYDROLASE"/>
    <property type="match status" value="1"/>
</dbReference>
<dbReference type="InterPro" id="IPR030817">
    <property type="entry name" value="Myo_inos_IolD"/>
</dbReference>
<dbReference type="Pfam" id="PF02775">
    <property type="entry name" value="TPP_enzyme_C"/>
    <property type="match status" value="1"/>
</dbReference>
<dbReference type="NCBIfam" id="TIGR04377">
    <property type="entry name" value="myo_inos_iolD"/>
    <property type="match status" value="1"/>
</dbReference>
<evidence type="ECO:0000313" key="7">
    <source>
        <dbReference type="EMBL" id="OLF47618.1"/>
    </source>
</evidence>
<dbReference type="AlphaFoldDB" id="A0A1Q8E751"/>
<dbReference type="SUPFAM" id="SSF52518">
    <property type="entry name" value="Thiamin diphosphate-binding fold (THDP-binding)"/>
    <property type="match status" value="2"/>
</dbReference>
<dbReference type="SUPFAM" id="SSF52467">
    <property type="entry name" value="DHS-like NAD/FAD-binding domain"/>
    <property type="match status" value="1"/>
</dbReference>
<dbReference type="EMBL" id="MSJM01000005">
    <property type="protein sequence ID" value="OLF47618.1"/>
    <property type="molecule type" value="Genomic_DNA"/>
</dbReference>
<evidence type="ECO:0000313" key="8">
    <source>
        <dbReference type="Proteomes" id="UP000186890"/>
    </source>
</evidence>
<dbReference type="InterPro" id="IPR012001">
    <property type="entry name" value="Thiamin_PyroP_enz_TPP-bd_dom"/>
</dbReference>
<name>A0A1Q8E751_9STRE</name>
<dbReference type="GO" id="GO:0019310">
    <property type="term" value="P:inositol catabolic process"/>
    <property type="evidence" value="ECO:0007669"/>
    <property type="project" value="InterPro"/>
</dbReference>
<dbReference type="GO" id="GO:0009097">
    <property type="term" value="P:isoleucine biosynthetic process"/>
    <property type="evidence" value="ECO:0007669"/>
    <property type="project" value="TreeGrafter"/>
</dbReference>
<keyword evidence="8" id="KW-1185">Reference proteome</keyword>
<reference evidence="8" key="1">
    <citation type="submission" date="2016-12" db="EMBL/GenBank/DDBJ databases">
        <authorList>
            <person name="Gulvik C.A."/>
        </authorList>
    </citation>
    <scope>NUCLEOTIDE SEQUENCE [LARGE SCALE GENOMIC DNA]</scope>
    <source>
        <strain evidence="8">NED12-00049-6B</strain>
    </source>
</reference>
<feature type="domain" description="Thiamine pyrophosphate enzyme TPP-binding" evidence="5">
    <location>
        <begin position="441"/>
        <end position="593"/>
    </location>
</feature>
<evidence type="ECO:0000259" key="5">
    <source>
        <dbReference type="Pfam" id="PF02775"/>
    </source>
</evidence>
<keyword evidence="7" id="KW-0378">Hydrolase</keyword>
<gene>
    <name evidence="7" type="ORF">BU202_06195</name>
</gene>
<evidence type="ECO:0000259" key="6">
    <source>
        <dbReference type="Pfam" id="PF02776"/>
    </source>
</evidence>
<evidence type="ECO:0000256" key="1">
    <source>
        <dbReference type="ARBA" id="ARBA00007812"/>
    </source>
</evidence>
<dbReference type="Proteomes" id="UP000186890">
    <property type="component" value="Unassembled WGS sequence"/>
</dbReference>
<protein>
    <submittedName>
        <fullName evidence="7">3D-(3,5/4)-trihydroxycyclohexane-1,2-dione acylhydrolase (Decyclizing)</fullName>
    </submittedName>
</protein>
<dbReference type="GO" id="GO:0030976">
    <property type="term" value="F:thiamine pyrophosphate binding"/>
    <property type="evidence" value="ECO:0007669"/>
    <property type="project" value="InterPro"/>
</dbReference>
<feature type="domain" description="Thiamine pyrophosphate enzyme central" evidence="4">
    <location>
        <begin position="220"/>
        <end position="354"/>
    </location>
</feature>
<dbReference type="Gene3D" id="3.40.50.970">
    <property type="match status" value="2"/>
</dbReference>
<dbReference type="GO" id="GO:0000287">
    <property type="term" value="F:magnesium ion binding"/>
    <property type="evidence" value="ECO:0007669"/>
    <property type="project" value="InterPro"/>
</dbReference>
<dbReference type="PANTHER" id="PTHR18968">
    <property type="entry name" value="THIAMINE PYROPHOSPHATE ENZYMES"/>
    <property type="match status" value="1"/>
</dbReference>
<dbReference type="OrthoDB" id="4494979at2"/>
<accession>A0A1Q8E751</accession>
<feature type="domain" description="Thiamine pyrophosphate enzyme N-terminal TPP-binding" evidence="6">
    <location>
        <begin position="35"/>
        <end position="136"/>
    </location>
</feature>
<dbReference type="GO" id="GO:0009099">
    <property type="term" value="P:L-valine biosynthetic process"/>
    <property type="evidence" value="ECO:0007669"/>
    <property type="project" value="TreeGrafter"/>
</dbReference>
<evidence type="ECO:0000256" key="3">
    <source>
        <dbReference type="RuleBase" id="RU362132"/>
    </source>
</evidence>
<dbReference type="InterPro" id="IPR011766">
    <property type="entry name" value="TPP_enzyme_TPP-bd"/>
</dbReference>
<dbReference type="GO" id="GO:0005948">
    <property type="term" value="C:acetolactate synthase complex"/>
    <property type="evidence" value="ECO:0007669"/>
    <property type="project" value="TreeGrafter"/>
</dbReference>
<dbReference type="InterPro" id="IPR045229">
    <property type="entry name" value="TPP_enz"/>
</dbReference>
<evidence type="ECO:0000259" key="4">
    <source>
        <dbReference type="Pfam" id="PF00205"/>
    </source>
</evidence>
<proteinExistence type="inferred from homology"/>
<dbReference type="GO" id="GO:0050660">
    <property type="term" value="F:flavin adenine dinucleotide binding"/>
    <property type="evidence" value="ECO:0007669"/>
    <property type="project" value="TreeGrafter"/>
</dbReference>
<comment type="similarity">
    <text evidence="1 3">Belongs to the TPP enzyme family.</text>
</comment>
<dbReference type="GO" id="GO:0016823">
    <property type="term" value="F:hydrolase activity, acting on acid carbon-carbon bonds, in ketonic substances"/>
    <property type="evidence" value="ECO:0007669"/>
    <property type="project" value="InterPro"/>
</dbReference>
<sequence length="638" mass="69271">MKKTIRLTTAQALVKFLNQQYLSSDGEEIPFVKGVFHIFGHGNVLGIGQALAEDPGHLEIYQGKNEQGMAHAAIAFAKQSLRKQIFAVTTSVGPGAANLVTAAGCALANHLPVLFLPGDTFATRQPDPVLQQIEQKSGISITTNDALRPVSRYWDRIHRPEQLMSALLRAFEVLTDAESSGPVTLALPQDVGGEAYDFPVEFFEKRVHYLDRRAATDREVAQAVELIQSSRYPVLVVGGGAHYSGAGSILERLATQHQIPIVETQAGKGTVVAHFSLNLGGVGVTGNAAANEVMKKADLIIGVGTRYSDFTTSSKTGFAISRARFLNINVSRQHAYKLDGVSIVADAKRALEQITASLATDYQTAYGEEIAQIQQSWQEERKRLSQTTFDTTDYQPEIAGHFTPEHLADYVAALGTTLTQTSAVLTINESISKDSIIVGAAGSLPGDLQRLWEARDVNTYHMEYGYSTMGYEIAGAYGAKIAAPDQEVYAFVGDGSFHMLHSELLSSVQYSKKITILLFDNAGFGCINNLQMGSGMPSFGTEFIDVNQQLMTVDFAQLAQAYGAVGYTVGSAEELKIALKEAQQQTKTSLIHIKVLPKTMTGNYLSWWNTGLAQVTRDDQSQAALEEKAEKLAAALRY</sequence>
<keyword evidence="2 3" id="KW-0786">Thiamine pyrophosphate</keyword>
<comment type="caution">
    <text evidence="7">The sequence shown here is derived from an EMBL/GenBank/DDBJ whole genome shotgun (WGS) entry which is preliminary data.</text>
</comment>
<dbReference type="CDD" id="cd07035">
    <property type="entry name" value="TPP_PYR_POX_like"/>
    <property type="match status" value="1"/>
</dbReference>
<dbReference type="InterPro" id="IPR012000">
    <property type="entry name" value="Thiamin_PyroP_enz_cen_dom"/>
</dbReference>
<organism evidence="7 8">
    <name type="scientific">Streptococcus cuniculi</name>
    <dbReference type="NCBI Taxonomy" id="1432788"/>
    <lineage>
        <taxon>Bacteria</taxon>
        <taxon>Bacillati</taxon>
        <taxon>Bacillota</taxon>
        <taxon>Bacilli</taxon>
        <taxon>Lactobacillales</taxon>
        <taxon>Streptococcaceae</taxon>
        <taxon>Streptococcus</taxon>
    </lineage>
</organism>
<dbReference type="GO" id="GO:0003984">
    <property type="term" value="F:acetolactate synthase activity"/>
    <property type="evidence" value="ECO:0007669"/>
    <property type="project" value="TreeGrafter"/>
</dbReference>
<dbReference type="InterPro" id="IPR029035">
    <property type="entry name" value="DHS-like_NAD/FAD-binding_dom"/>
</dbReference>
<dbReference type="InterPro" id="IPR029061">
    <property type="entry name" value="THDP-binding"/>
</dbReference>
<dbReference type="RefSeq" id="WP_075104925.1">
    <property type="nucleotide sequence ID" value="NZ_MSJM01000005.1"/>
</dbReference>
<dbReference type="Pfam" id="PF00205">
    <property type="entry name" value="TPP_enzyme_M"/>
    <property type="match status" value="1"/>
</dbReference>
<dbReference type="Gene3D" id="3.40.50.1220">
    <property type="entry name" value="TPP-binding domain"/>
    <property type="match status" value="1"/>
</dbReference>
<dbReference type="Pfam" id="PF02776">
    <property type="entry name" value="TPP_enzyme_N"/>
    <property type="match status" value="1"/>
</dbReference>
<evidence type="ECO:0000256" key="2">
    <source>
        <dbReference type="ARBA" id="ARBA00023052"/>
    </source>
</evidence>